<dbReference type="InterPro" id="IPR050360">
    <property type="entry name" value="MFS_Sugar_Transporters"/>
</dbReference>
<feature type="transmembrane region" description="Helical" evidence="5">
    <location>
        <begin position="12"/>
        <end position="33"/>
    </location>
</feature>
<protein>
    <submittedName>
        <fullName evidence="6">Uncharacterized protein</fullName>
    </submittedName>
</protein>
<dbReference type="Proteomes" id="UP000664203">
    <property type="component" value="Unassembled WGS sequence"/>
</dbReference>
<evidence type="ECO:0000256" key="4">
    <source>
        <dbReference type="ARBA" id="ARBA00023136"/>
    </source>
</evidence>
<evidence type="ECO:0000256" key="2">
    <source>
        <dbReference type="ARBA" id="ARBA00022692"/>
    </source>
</evidence>
<name>A0A8H3J2K6_9LECA</name>
<dbReference type="OrthoDB" id="6133115at2759"/>
<evidence type="ECO:0000256" key="5">
    <source>
        <dbReference type="SAM" id="Phobius"/>
    </source>
</evidence>
<dbReference type="GO" id="GO:0015793">
    <property type="term" value="P:glycerol transmembrane transport"/>
    <property type="evidence" value="ECO:0007669"/>
    <property type="project" value="TreeGrafter"/>
</dbReference>
<sequence length="105" mass="12165">MITPIMITNIHWGTYLFFAIVNACFLPFIYFTYPETARRSLEEIDIVFAKGYCENIGYVKAARELEFLSDEGIDRKAREYGLVEEVRAEKEAERLGVVMEVEKGE</sequence>
<dbReference type="Pfam" id="PF00083">
    <property type="entry name" value="Sugar_tr"/>
    <property type="match status" value="1"/>
</dbReference>
<dbReference type="InterPro" id="IPR036259">
    <property type="entry name" value="MFS_trans_sf"/>
</dbReference>
<dbReference type="GO" id="GO:0016020">
    <property type="term" value="C:membrane"/>
    <property type="evidence" value="ECO:0007669"/>
    <property type="project" value="UniProtKB-SubCell"/>
</dbReference>
<gene>
    <name evidence="6" type="ORF">ALECFALPRED_008152</name>
</gene>
<keyword evidence="7" id="KW-1185">Reference proteome</keyword>
<organism evidence="6 7">
    <name type="scientific">Alectoria fallacina</name>
    <dbReference type="NCBI Taxonomy" id="1903189"/>
    <lineage>
        <taxon>Eukaryota</taxon>
        <taxon>Fungi</taxon>
        <taxon>Dikarya</taxon>
        <taxon>Ascomycota</taxon>
        <taxon>Pezizomycotina</taxon>
        <taxon>Lecanoromycetes</taxon>
        <taxon>OSLEUM clade</taxon>
        <taxon>Lecanoromycetidae</taxon>
        <taxon>Lecanorales</taxon>
        <taxon>Lecanorineae</taxon>
        <taxon>Parmeliaceae</taxon>
        <taxon>Alectoria</taxon>
    </lineage>
</organism>
<dbReference type="PANTHER" id="PTHR48022">
    <property type="entry name" value="PLASTIDIC GLUCOSE TRANSPORTER 4"/>
    <property type="match status" value="1"/>
</dbReference>
<evidence type="ECO:0000313" key="6">
    <source>
        <dbReference type="EMBL" id="CAF9939493.1"/>
    </source>
</evidence>
<comment type="caution">
    <text evidence="6">The sequence shown here is derived from an EMBL/GenBank/DDBJ whole genome shotgun (WGS) entry which is preliminary data.</text>
</comment>
<keyword evidence="3 5" id="KW-1133">Transmembrane helix</keyword>
<dbReference type="Gene3D" id="1.20.1250.20">
    <property type="entry name" value="MFS general substrate transporter like domains"/>
    <property type="match status" value="1"/>
</dbReference>
<keyword evidence="2 5" id="KW-0812">Transmembrane</keyword>
<dbReference type="GO" id="GO:0005351">
    <property type="term" value="F:carbohydrate:proton symporter activity"/>
    <property type="evidence" value="ECO:0007669"/>
    <property type="project" value="TreeGrafter"/>
</dbReference>
<accession>A0A8H3J2K6</accession>
<comment type="subcellular location">
    <subcellularLocation>
        <location evidence="1">Membrane</location>
        <topology evidence="1">Multi-pass membrane protein</topology>
    </subcellularLocation>
</comment>
<proteinExistence type="predicted"/>
<dbReference type="AlphaFoldDB" id="A0A8H3J2K6"/>
<evidence type="ECO:0000256" key="3">
    <source>
        <dbReference type="ARBA" id="ARBA00022989"/>
    </source>
</evidence>
<dbReference type="EMBL" id="CAJPDR010000552">
    <property type="protein sequence ID" value="CAF9939493.1"/>
    <property type="molecule type" value="Genomic_DNA"/>
</dbReference>
<dbReference type="InterPro" id="IPR005828">
    <property type="entry name" value="MFS_sugar_transport-like"/>
</dbReference>
<reference evidence="6" key="1">
    <citation type="submission" date="2021-03" db="EMBL/GenBank/DDBJ databases">
        <authorList>
            <person name="Tagirdzhanova G."/>
        </authorList>
    </citation>
    <scope>NUCLEOTIDE SEQUENCE</scope>
</reference>
<keyword evidence="4 5" id="KW-0472">Membrane</keyword>
<evidence type="ECO:0000313" key="7">
    <source>
        <dbReference type="Proteomes" id="UP000664203"/>
    </source>
</evidence>
<evidence type="ECO:0000256" key="1">
    <source>
        <dbReference type="ARBA" id="ARBA00004141"/>
    </source>
</evidence>
<dbReference type="PANTHER" id="PTHR48022:SF69">
    <property type="entry name" value="SUGAR TRANSPORTER"/>
    <property type="match status" value="1"/>
</dbReference>